<accession>A0A369JUK0</accession>
<dbReference type="STRING" id="39966.A0A369JUK0"/>
<evidence type="ECO:0000313" key="3">
    <source>
        <dbReference type="Proteomes" id="UP000076154"/>
    </source>
</evidence>
<evidence type="ECO:0000313" key="2">
    <source>
        <dbReference type="EMBL" id="RDB23363.1"/>
    </source>
</evidence>
<comment type="caution">
    <text evidence="2">The sequence shown here is derived from an EMBL/GenBank/DDBJ whole genome shotgun (WGS) entry which is preliminary data.</text>
</comment>
<organism evidence="2 3">
    <name type="scientific">Hypsizygus marmoreus</name>
    <name type="common">White beech mushroom</name>
    <name type="synonym">Agaricus marmoreus</name>
    <dbReference type="NCBI Taxonomy" id="39966"/>
    <lineage>
        <taxon>Eukaryota</taxon>
        <taxon>Fungi</taxon>
        <taxon>Dikarya</taxon>
        <taxon>Basidiomycota</taxon>
        <taxon>Agaricomycotina</taxon>
        <taxon>Agaricomycetes</taxon>
        <taxon>Agaricomycetidae</taxon>
        <taxon>Agaricales</taxon>
        <taxon>Tricholomatineae</taxon>
        <taxon>Lyophyllaceae</taxon>
        <taxon>Hypsizygus</taxon>
    </lineage>
</organism>
<dbReference type="Proteomes" id="UP000076154">
    <property type="component" value="Unassembled WGS sequence"/>
</dbReference>
<dbReference type="OrthoDB" id="5397701at2759"/>
<proteinExistence type="predicted"/>
<evidence type="ECO:0000256" key="1">
    <source>
        <dbReference type="SAM" id="MobiDB-lite"/>
    </source>
</evidence>
<sequence>MRPTRLRSILQCAASRSRPNPVPVLRRLPLRPLSVLGVPISQKSRPGRCTPPNHRHAPFSTKPQPQTTSFPDPVRPDLFYYLVDPPTPLSRDQPAYALSFLPSPPPSPDSSTVIGWLPAAASEAQEAGLNDFVENPKFREILHQAIQDGLRDAVDEIQINGALQLQQGWMHIHDDRNIPPLGRIGDPDDILATVLVQDSQIIVETYQPMPAYRLCTSDGLTQLTPGLAQRLQTLLAERADSEKQ</sequence>
<gene>
    <name evidence="2" type="ORF">Hypma_009472</name>
</gene>
<name>A0A369JUK0_HYPMA</name>
<dbReference type="EMBL" id="LUEZ02000046">
    <property type="protein sequence ID" value="RDB23363.1"/>
    <property type="molecule type" value="Genomic_DNA"/>
</dbReference>
<feature type="region of interest" description="Disordered" evidence="1">
    <location>
        <begin position="41"/>
        <end position="69"/>
    </location>
</feature>
<dbReference type="PANTHER" id="PTHR37331">
    <property type="entry name" value="YALI0F11671P"/>
    <property type="match status" value="1"/>
</dbReference>
<protein>
    <submittedName>
        <fullName evidence="2">Uncharacterized protein</fullName>
    </submittedName>
</protein>
<keyword evidence="3" id="KW-1185">Reference proteome</keyword>
<reference evidence="2" key="1">
    <citation type="submission" date="2018-04" db="EMBL/GenBank/DDBJ databases">
        <title>Whole genome sequencing of Hypsizygus marmoreus.</title>
        <authorList>
            <person name="Choi I.-G."/>
            <person name="Min B."/>
            <person name="Kim J.-G."/>
            <person name="Kim S."/>
            <person name="Oh Y.-L."/>
            <person name="Kong W.-S."/>
            <person name="Park H."/>
            <person name="Jeong J."/>
            <person name="Song E.-S."/>
        </authorList>
    </citation>
    <scope>NUCLEOTIDE SEQUENCE [LARGE SCALE GENOMIC DNA]</scope>
    <source>
        <strain evidence="2">51987-8</strain>
    </source>
</reference>
<dbReference type="InParanoid" id="A0A369JUK0"/>
<dbReference type="PANTHER" id="PTHR37331:SF1">
    <property type="entry name" value="YALI0F11671P"/>
    <property type="match status" value="1"/>
</dbReference>
<dbReference type="AlphaFoldDB" id="A0A369JUK0"/>